<evidence type="ECO:0000256" key="3">
    <source>
        <dbReference type="PROSITE-ProRule" id="PRU00023"/>
    </source>
</evidence>
<dbReference type="PROSITE" id="PS51257">
    <property type="entry name" value="PROKAR_LIPOPROTEIN"/>
    <property type="match status" value="1"/>
</dbReference>
<keyword evidence="6" id="KW-1185">Reference proteome</keyword>
<dbReference type="Proteomes" id="UP000730618">
    <property type="component" value="Unassembled WGS sequence"/>
</dbReference>
<dbReference type="Pfam" id="PF00023">
    <property type="entry name" value="Ank"/>
    <property type="match status" value="2"/>
</dbReference>
<evidence type="ECO:0000256" key="4">
    <source>
        <dbReference type="SAM" id="SignalP"/>
    </source>
</evidence>
<feature type="repeat" description="ANK" evidence="3">
    <location>
        <begin position="75"/>
        <end position="107"/>
    </location>
</feature>
<evidence type="ECO:0008006" key="7">
    <source>
        <dbReference type="Google" id="ProtNLM"/>
    </source>
</evidence>
<evidence type="ECO:0000256" key="1">
    <source>
        <dbReference type="ARBA" id="ARBA00022737"/>
    </source>
</evidence>
<dbReference type="InterPro" id="IPR002110">
    <property type="entry name" value="Ankyrin_rpt"/>
</dbReference>
<protein>
    <recommendedName>
        <fullName evidence="7">Ankyrin repeat domain-containing protein</fullName>
    </recommendedName>
</protein>
<evidence type="ECO:0000313" key="5">
    <source>
        <dbReference type="EMBL" id="CAG7648536.1"/>
    </source>
</evidence>
<gene>
    <name evidence="5" type="ORF">PAECIP111802_04240</name>
</gene>
<sequence length="242" mass="26097">MYRHFMIFAVVLLAACHSSPISLPNVPTETETKEEKKVKVNKMNEQLIIAAEKGDTETVLKLLEAGADINSGDLRGRTAAMAATYNNKSATVKALIQKGADINIRDNNLNNVLLYAGAEGLLEIVKLAIDAGADTKLTNRYGGTALIPASERGHVDVVKELLTRSDIDVNHINNLHWTALLEAVILGNGGEAHQQIVQLLVDHGANVNIADKEGITPLKHAQQRGFKEMEGLLKKAGASLPK</sequence>
<dbReference type="PROSITE" id="PS50297">
    <property type="entry name" value="ANK_REP_REGION"/>
    <property type="match status" value="1"/>
</dbReference>
<keyword evidence="2 3" id="KW-0040">ANK repeat</keyword>
<dbReference type="Pfam" id="PF12796">
    <property type="entry name" value="Ank_2"/>
    <property type="match status" value="1"/>
</dbReference>
<dbReference type="SMART" id="SM00248">
    <property type="entry name" value="ANK"/>
    <property type="match status" value="5"/>
</dbReference>
<dbReference type="EMBL" id="CAJVCE010000012">
    <property type="protein sequence ID" value="CAG7648536.1"/>
    <property type="molecule type" value="Genomic_DNA"/>
</dbReference>
<keyword evidence="1" id="KW-0677">Repeat</keyword>
<feature type="repeat" description="ANK" evidence="3">
    <location>
        <begin position="42"/>
        <end position="74"/>
    </location>
</feature>
<dbReference type="PROSITE" id="PS50088">
    <property type="entry name" value="ANK_REPEAT"/>
    <property type="match status" value="3"/>
</dbReference>
<feature type="chain" id="PRO_5047040735" description="Ankyrin repeat domain-containing protein" evidence="4">
    <location>
        <begin position="25"/>
        <end position="242"/>
    </location>
</feature>
<reference evidence="5 6" key="1">
    <citation type="submission" date="2021-06" db="EMBL/GenBank/DDBJ databases">
        <authorList>
            <person name="Criscuolo A."/>
        </authorList>
    </citation>
    <scope>NUCLEOTIDE SEQUENCE [LARGE SCALE GENOMIC DNA]</scope>
    <source>
        <strain evidence="6">CIP 111802</strain>
    </source>
</reference>
<evidence type="ECO:0000256" key="2">
    <source>
        <dbReference type="ARBA" id="ARBA00023043"/>
    </source>
</evidence>
<name>A0ABM8VLF1_9BACL</name>
<dbReference type="PANTHER" id="PTHR24171">
    <property type="entry name" value="ANKYRIN REPEAT DOMAIN-CONTAINING PROTEIN 39-RELATED"/>
    <property type="match status" value="1"/>
</dbReference>
<feature type="repeat" description="ANK" evidence="3">
    <location>
        <begin position="175"/>
        <end position="212"/>
    </location>
</feature>
<evidence type="ECO:0000313" key="6">
    <source>
        <dbReference type="Proteomes" id="UP000730618"/>
    </source>
</evidence>
<accession>A0ABM8VLF1</accession>
<keyword evidence="4" id="KW-0732">Signal</keyword>
<comment type="caution">
    <text evidence="5">The sequence shown here is derived from an EMBL/GenBank/DDBJ whole genome shotgun (WGS) entry which is preliminary data.</text>
</comment>
<proteinExistence type="predicted"/>
<organism evidence="5 6">
    <name type="scientific">Paenibacillus allorhizosphaerae</name>
    <dbReference type="NCBI Taxonomy" id="2849866"/>
    <lineage>
        <taxon>Bacteria</taxon>
        <taxon>Bacillati</taxon>
        <taxon>Bacillota</taxon>
        <taxon>Bacilli</taxon>
        <taxon>Bacillales</taxon>
        <taxon>Paenibacillaceae</taxon>
        <taxon>Paenibacillus</taxon>
    </lineage>
</organism>
<feature type="signal peptide" evidence="4">
    <location>
        <begin position="1"/>
        <end position="24"/>
    </location>
</feature>